<dbReference type="InterPro" id="IPR050576">
    <property type="entry name" value="Cilia_flagella_integrity"/>
</dbReference>
<comment type="subcellular location">
    <subcellularLocation>
        <location evidence="1">Cytoplasm</location>
        <location evidence="1">Cytoskeleton</location>
        <location evidence="1">Flagellum axoneme</location>
    </subcellularLocation>
</comment>
<dbReference type="EMBL" id="SKCS01000028">
    <property type="protein sequence ID" value="TNN20299.1"/>
    <property type="molecule type" value="Genomic_DNA"/>
</dbReference>
<evidence type="ECO:0000256" key="4">
    <source>
        <dbReference type="ARBA" id="ARBA00022737"/>
    </source>
</evidence>
<protein>
    <recommendedName>
        <fullName evidence="11">Dynein regulatory complex subunit 3</fullName>
    </recommendedName>
</protein>
<keyword evidence="8" id="KW-0206">Cytoskeleton</keyword>
<sequence>MSRLYDNVEPTVIDKQLLHDAIFSLLEKGTVSELAKQDGVCFENVEHLRLDYKNILKIDNLWAFKSLVKLQLDNNIIENIEGIDHLTQLRWLDLSFNNIEKINGLQNLVNLEDLTLYNNRITILENMENLKKLQVFSIGNNYITELSNIKYLRQFQQLQSLCLRGNPVSKNDDYKLYIHAMLPNLYYLDYQRTDNKLKSQAYEKYQLEIDEITSEEENQSKLEKERVENQAKVELYEQAFIDGIVDENIFQQLFIDDPDGRELLVIPELYNSIEFFSEKFTHQCKLVFELGMKEYDKRNKEIESFRNCIEQAKMLNAELSKKKVNEFKVYQEKIFKELLETTDIVKAEDDILDYNENVQQLWSELMRNESVLVEQIDELINEFELNLNDMINTFIENVEGHFTECRELQTQYHEKLTDLCPSILERFMRSDFQSEPSDALIAIFIDKESVTNALTASNDAHLLKIDDFADKISEKAKKWIKETINSVYSGEKYNRNRARVMEINHFIDALRNDVENLDIPALGES</sequence>
<keyword evidence="13" id="KW-1185">Reference proteome</keyword>
<dbReference type="AlphaFoldDB" id="A0A4Z2DV39"/>
<keyword evidence="9" id="KW-0966">Cell projection</keyword>
<keyword evidence="4" id="KW-0677">Repeat</keyword>
<dbReference type="Pfam" id="PF14580">
    <property type="entry name" value="LRR_9"/>
    <property type="match status" value="1"/>
</dbReference>
<dbReference type="SMART" id="SM00365">
    <property type="entry name" value="LRR_SD22"/>
    <property type="match status" value="4"/>
</dbReference>
<evidence type="ECO:0000256" key="8">
    <source>
        <dbReference type="ARBA" id="ARBA00023212"/>
    </source>
</evidence>
<gene>
    <name evidence="12" type="ORF">EWB00_004157</name>
</gene>
<evidence type="ECO:0000256" key="1">
    <source>
        <dbReference type="ARBA" id="ARBA00004611"/>
    </source>
</evidence>
<name>A0A4Z2DV39_SCHJA</name>
<dbReference type="SUPFAM" id="SSF52075">
    <property type="entry name" value="Outer arm dynein light chain 1"/>
    <property type="match status" value="1"/>
</dbReference>
<reference evidence="12 13" key="1">
    <citation type="submission" date="2019-03" db="EMBL/GenBank/DDBJ databases">
        <title>An improved genome assembly of the fluke Schistosoma japonicum.</title>
        <authorList>
            <person name="Hu W."/>
            <person name="Luo F."/>
            <person name="Yin M."/>
            <person name="Mo X."/>
            <person name="Sun C."/>
            <person name="Wu Q."/>
            <person name="Zhu B."/>
            <person name="Xiang M."/>
            <person name="Wang J."/>
            <person name="Wang Y."/>
            <person name="Zhang T."/>
            <person name="Xu B."/>
            <person name="Zheng H."/>
            <person name="Feng Z."/>
        </authorList>
    </citation>
    <scope>NUCLEOTIDE SEQUENCE [LARGE SCALE GENOMIC DNA]</scope>
    <source>
        <strain evidence="12">HuSjv2</strain>
        <tissue evidence="12">Worms</tissue>
    </source>
</reference>
<accession>A0A4Z2DV39</accession>
<keyword evidence="5" id="KW-0282">Flagellum</keyword>
<dbReference type="PANTHER" id="PTHR45973:SF12">
    <property type="entry name" value="DYNEIN REGULATORY COMPLEX SUBUNIT 3"/>
    <property type="match status" value="1"/>
</dbReference>
<evidence type="ECO:0000256" key="2">
    <source>
        <dbReference type="ARBA" id="ARBA00022490"/>
    </source>
</evidence>
<dbReference type="STRING" id="6182.A0A4Z2DV39"/>
<dbReference type="InterPro" id="IPR032675">
    <property type="entry name" value="LRR_dom_sf"/>
</dbReference>
<comment type="similarity">
    <text evidence="10">Belongs to the DRC3 family.</text>
</comment>
<keyword evidence="3" id="KW-0433">Leucine-rich repeat</keyword>
<keyword evidence="7" id="KW-0969">Cilium</keyword>
<evidence type="ECO:0000256" key="7">
    <source>
        <dbReference type="ARBA" id="ARBA00023069"/>
    </source>
</evidence>
<evidence type="ECO:0000313" key="12">
    <source>
        <dbReference type="EMBL" id="TNN20299.1"/>
    </source>
</evidence>
<dbReference type="OrthoDB" id="27917at2759"/>
<dbReference type="InterPro" id="IPR001611">
    <property type="entry name" value="Leu-rich_rpt"/>
</dbReference>
<dbReference type="Proteomes" id="UP000311919">
    <property type="component" value="Unassembled WGS sequence"/>
</dbReference>
<dbReference type="Gene3D" id="3.80.10.10">
    <property type="entry name" value="Ribonuclease Inhibitor"/>
    <property type="match status" value="2"/>
</dbReference>
<dbReference type="PROSITE" id="PS51450">
    <property type="entry name" value="LRR"/>
    <property type="match status" value="4"/>
</dbReference>
<proteinExistence type="inferred from homology"/>
<keyword evidence="6" id="KW-0175">Coiled coil</keyword>
<evidence type="ECO:0000256" key="5">
    <source>
        <dbReference type="ARBA" id="ARBA00022846"/>
    </source>
</evidence>
<evidence type="ECO:0000256" key="10">
    <source>
        <dbReference type="ARBA" id="ARBA00038378"/>
    </source>
</evidence>
<evidence type="ECO:0000256" key="11">
    <source>
        <dbReference type="ARBA" id="ARBA00040950"/>
    </source>
</evidence>
<dbReference type="PANTHER" id="PTHR45973">
    <property type="entry name" value="PROTEIN PHOSPHATASE 1 REGULATORY SUBUNIT SDS22-RELATED"/>
    <property type="match status" value="1"/>
</dbReference>
<comment type="caution">
    <text evidence="12">The sequence shown here is derived from an EMBL/GenBank/DDBJ whole genome shotgun (WGS) entry which is preliminary data.</text>
</comment>
<evidence type="ECO:0000256" key="6">
    <source>
        <dbReference type="ARBA" id="ARBA00023054"/>
    </source>
</evidence>
<dbReference type="GO" id="GO:0005929">
    <property type="term" value="C:cilium"/>
    <property type="evidence" value="ECO:0007669"/>
    <property type="project" value="TreeGrafter"/>
</dbReference>
<keyword evidence="2" id="KW-0963">Cytoplasm</keyword>
<evidence type="ECO:0000256" key="9">
    <source>
        <dbReference type="ARBA" id="ARBA00023273"/>
    </source>
</evidence>
<evidence type="ECO:0000313" key="13">
    <source>
        <dbReference type="Proteomes" id="UP000311919"/>
    </source>
</evidence>
<organism evidence="12 13">
    <name type="scientific">Schistosoma japonicum</name>
    <name type="common">Blood fluke</name>
    <dbReference type="NCBI Taxonomy" id="6182"/>
    <lineage>
        <taxon>Eukaryota</taxon>
        <taxon>Metazoa</taxon>
        <taxon>Spiralia</taxon>
        <taxon>Lophotrochozoa</taxon>
        <taxon>Platyhelminthes</taxon>
        <taxon>Trematoda</taxon>
        <taxon>Digenea</taxon>
        <taxon>Strigeidida</taxon>
        <taxon>Schistosomatoidea</taxon>
        <taxon>Schistosomatidae</taxon>
        <taxon>Schistosoma</taxon>
    </lineage>
</organism>
<evidence type="ECO:0000256" key="3">
    <source>
        <dbReference type="ARBA" id="ARBA00022614"/>
    </source>
</evidence>